<reference evidence="9" key="1">
    <citation type="journal article" date="2012" name="Nature">
        <title>The oyster genome reveals stress adaptation and complexity of shell formation.</title>
        <authorList>
            <person name="Zhang G."/>
            <person name="Fang X."/>
            <person name="Guo X."/>
            <person name="Li L."/>
            <person name="Luo R."/>
            <person name="Xu F."/>
            <person name="Yang P."/>
            <person name="Zhang L."/>
            <person name="Wang X."/>
            <person name="Qi H."/>
            <person name="Xiong Z."/>
            <person name="Que H."/>
            <person name="Xie Y."/>
            <person name="Holland P.W."/>
            <person name="Paps J."/>
            <person name="Zhu Y."/>
            <person name="Wu F."/>
            <person name="Chen Y."/>
            <person name="Wang J."/>
            <person name="Peng C."/>
            <person name="Meng J."/>
            <person name="Yang L."/>
            <person name="Liu J."/>
            <person name="Wen B."/>
            <person name="Zhang N."/>
            <person name="Huang Z."/>
            <person name="Zhu Q."/>
            <person name="Feng Y."/>
            <person name="Mount A."/>
            <person name="Hedgecock D."/>
            <person name="Xu Z."/>
            <person name="Liu Y."/>
            <person name="Domazet-Loso T."/>
            <person name="Du Y."/>
            <person name="Sun X."/>
            <person name="Zhang S."/>
            <person name="Liu B."/>
            <person name="Cheng P."/>
            <person name="Jiang X."/>
            <person name="Li J."/>
            <person name="Fan D."/>
            <person name="Wang W."/>
            <person name="Fu W."/>
            <person name="Wang T."/>
            <person name="Wang B."/>
            <person name="Zhang J."/>
            <person name="Peng Z."/>
            <person name="Li Y."/>
            <person name="Li N."/>
            <person name="Wang J."/>
            <person name="Chen M."/>
            <person name="He Y."/>
            <person name="Tan F."/>
            <person name="Song X."/>
            <person name="Zheng Q."/>
            <person name="Huang R."/>
            <person name="Yang H."/>
            <person name="Du X."/>
            <person name="Chen L."/>
            <person name="Yang M."/>
            <person name="Gaffney P.M."/>
            <person name="Wang S."/>
            <person name="Luo L."/>
            <person name="She Z."/>
            <person name="Ming Y."/>
            <person name="Huang W."/>
            <person name="Zhang S."/>
            <person name="Huang B."/>
            <person name="Zhang Y."/>
            <person name="Qu T."/>
            <person name="Ni P."/>
            <person name="Miao G."/>
            <person name="Wang J."/>
            <person name="Wang Q."/>
            <person name="Steinberg C.E."/>
            <person name="Wang H."/>
            <person name="Li N."/>
            <person name="Qian L."/>
            <person name="Zhang G."/>
            <person name="Li Y."/>
            <person name="Yang H."/>
            <person name="Liu X."/>
            <person name="Wang J."/>
            <person name="Yin Y."/>
            <person name="Wang J."/>
        </authorList>
    </citation>
    <scope>NUCLEOTIDE SEQUENCE [LARGE SCALE GENOMIC DNA]</scope>
    <source>
        <strain evidence="9">05x7-T-G4-1.051#20</strain>
    </source>
</reference>
<dbReference type="PROSITE" id="PS50026">
    <property type="entry name" value="EGF_3"/>
    <property type="match status" value="6"/>
</dbReference>
<evidence type="ECO:0000256" key="4">
    <source>
        <dbReference type="ARBA" id="ARBA00022837"/>
    </source>
</evidence>
<evidence type="ECO:0000256" key="3">
    <source>
        <dbReference type="ARBA" id="ARBA00022737"/>
    </source>
</evidence>
<evidence type="ECO:0000256" key="6">
    <source>
        <dbReference type="ARBA" id="ARBA00023180"/>
    </source>
</evidence>
<dbReference type="InterPro" id="IPR035234">
    <property type="entry name" value="IgGFc-bd_N"/>
</dbReference>
<keyword evidence="4" id="KW-0106">Calcium</keyword>
<dbReference type="GO" id="GO:0005509">
    <property type="term" value="F:calcium ion binding"/>
    <property type="evidence" value="ECO:0007669"/>
    <property type="project" value="InterPro"/>
</dbReference>
<dbReference type="InterPro" id="IPR049883">
    <property type="entry name" value="NOTCH1_EGF-like"/>
</dbReference>
<dbReference type="Gene3D" id="2.10.25.10">
    <property type="entry name" value="Laminin"/>
    <property type="match status" value="6"/>
</dbReference>
<dbReference type="InterPro" id="IPR018097">
    <property type="entry name" value="EGF_Ca-bd_CS"/>
</dbReference>
<feature type="disulfide bond" evidence="7">
    <location>
        <begin position="245"/>
        <end position="262"/>
    </location>
</feature>
<name>K1RQN7_MAGGI</name>
<dbReference type="EMBL" id="JH816374">
    <property type="protein sequence ID" value="EKC36681.1"/>
    <property type="molecule type" value="Genomic_DNA"/>
</dbReference>
<accession>K1RQN7</accession>
<dbReference type="Pfam" id="PF07645">
    <property type="entry name" value="EGF_CA"/>
    <property type="match status" value="3"/>
</dbReference>
<dbReference type="SMART" id="SM00179">
    <property type="entry name" value="EGF_CA"/>
    <property type="match status" value="5"/>
</dbReference>
<feature type="domain" description="EGF-like" evidence="8">
    <location>
        <begin position="20"/>
        <end position="63"/>
    </location>
</feature>
<evidence type="ECO:0000259" key="8">
    <source>
        <dbReference type="PROSITE" id="PS50026"/>
    </source>
</evidence>
<dbReference type="CDD" id="cd00054">
    <property type="entry name" value="EGF_CA"/>
    <property type="match status" value="5"/>
</dbReference>
<feature type="domain" description="EGF-like" evidence="8">
    <location>
        <begin position="234"/>
        <end position="276"/>
    </location>
</feature>
<protein>
    <submittedName>
        <fullName evidence="9">Hemicentin-1</fullName>
    </submittedName>
</protein>
<evidence type="ECO:0000256" key="1">
    <source>
        <dbReference type="ARBA" id="ARBA00022536"/>
    </source>
</evidence>
<feature type="domain" description="EGF-like" evidence="8">
    <location>
        <begin position="192"/>
        <end position="233"/>
    </location>
</feature>
<dbReference type="InterPro" id="IPR000152">
    <property type="entry name" value="EGF-type_Asp/Asn_hydroxyl_site"/>
</dbReference>
<keyword evidence="5 7" id="KW-1015">Disulfide bond</keyword>
<feature type="domain" description="EGF-like" evidence="8">
    <location>
        <begin position="148"/>
        <end position="187"/>
    </location>
</feature>
<dbReference type="Pfam" id="PF17517">
    <property type="entry name" value="IgGFc_binding"/>
    <property type="match status" value="1"/>
</dbReference>
<dbReference type="SUPFAM" id="SSF57196">
    <property type="entry name" value="EGF/Laminin"/>
    <property type="match status" value="1"/>
</dbReference>
<dbReference type="PANTHER" id="PTHR24039">
    <property type="entry name" value="FIBRILLIN-RELATED"/>
    <property type="match status" value="1"/>
</dbReference>
<dbReference type="InParanoid" id="K1RQN7"/>
<feature type="domain" description="EGF-like" evidence="8">
    <location>
        <begin position="64"/>
        <end position="104"/>
    </location>
</feature>
<dbReference type="PANTHER" id="PTHR24039:SF28">
    <property type="entry name" value="EGF-LIKE DOMAIN-CONTAINING PROTEIN"/>
    <property type="match status" value="1"/>
</dbReference>
<evidence type="ECO:0000256" key="7">
    <source>
        <dbReference type="PROSITE-ProRule" id="PRU00076"/>
    </source>
</evidence>
<sequence length="708" mass="78662">MTFHLCHDYNYFHELLFLLDINKCVRGTHWCDKRPGASTCTNTIGSYTCKCNTGYEGNGYICKDINECERGTHNCHSQATCTNTIGSFNCTCNVGFEGSGVVCKDIDECTRRTDNCQKDYGLCYNTYGSFKCSCKKPGFEGNGVICKDINECVRNTHDCHRPHAQCTNTIGSFTCSCKKGFEERDNGRVCIVIDECKRNTHNCHRPYALCDNTIGSYKCRCKDGYRGDGYTCTPVRPCSEGSDECSKYSTCTDLPPGGDYKCDCYFGFFGDGKQCTGSRGKRFLVLFMKNIEDPTETSPRPRHAQIYIASLNKTDVKITTSDSLAKSLKSKIDQTVSMNSNSEKIVSIFQNVRVNDAVVENKAVMLETSDVTSVFALNHDGYTSDSTLVLPIDRLGVKYVIPSTEPHSKQHSDYNSQLAFGAVQDQTRVEITLKLNRWQYIKYGGKKNRDGDKIIVTLNKYKTFQLSHNGDLTGTLITSSKPVAVFSGNRCNKLNRYGFCSHLVEQIPPVDSLDTTYIVPPHFERSGTMVRVVSAHTGSTTFSYTIDKSASTKTIGTFGNFDITVSGKQAVVVDSKRQVLVLSFGLAARRQKNGDPYMTMVPGVNQYVHQYHVSVPEGFQQNYFAIMVKKGSKSSLLLDNGRISSKNTVSESSVTVKGQDYVVLTVMVNQGVHRVETKDRSRFGLMIYGHGYDDGYGFAANILGPGKL</sequence>
<evidence type="ECO:0000256" key="2">
    <source>
        <dbReference type="ARBA" id="ARBA00022729"/>
    </source>
</evidence>
<dbReference type="InterPro" id="IPR001881">
    <property type="entry name" value="EGF-like_Ca-bd_dom"/>
</dbReference>
<evidence type="ECO:0000313" key="9">
    <source>
        <dbReference type="EMBL" id="EKC36681.1"/>
    </source>
</evidence>
<feature type="domain" description="EGF-like" evidence="8">
    <location>
        <begin position="105"/>
        <end position="147"/>
    </location>
</feature>
<evidence type="ECO:0000256" key="5">
    <source>
        <dbReference type="ARBA" id="ARBA00023157"/>
    </source>
</evidence>
<dbReference type="AlphaFoldDB" id="K1RQN7"/>
<keyword evidence="3" id="KW-0677">Repeat</keyword>
<dbReference type="HOGENOM" id="CLU_024153_0_0_1"/>
<dbReference type="InterPro" id="IPR000742">
    <property type="entry name" value="EGF"/>
</dbReference>
<comment type="caution">
    <text evidence="7">Lacks conserved residue(s) required for the propagation of feature annotation.</text>
</comment>
<dbReference type="Pfam" id="PF12947">
    <property type="entry name" value="EGF_3"/>
    <property type="match status" value="2"/>
</dbReference>
<dbReference type="PROSITE" id="PS01186">
    <property type="entry name" value="EGF_2"/>
    <property type="match status" value="4"/>
</dbReference>
<keyword evidence="6" id="KW-0325">Glycoprotein</keyword>
<dbReference type="InterPro" id="IPR009030">
    <property type="entry name" value="Growth_fac_rcpt_cys_sf"/>
</dbReference>
<dbReference type="InterPro" id="IPR024731">
    <property type="entry name" value="NELL2-like_EGF"/>
</dbReference>
<dbReference type="PROSITE" id="PS01187">
    <property type="entry name" value="EGF_CA"/>
    <property type="match status" value="1"/>
</dbReference>
<dbReference type="PROSITE" id="PS00010">
    <property type="entry name" value="ASX_HYDROXYL"/>
    <property type="match status" value="5"/>
</dbReference>
<gene>
    <name evidence="9" type="ORF">CGI_10007658</name>
</gene>
<keyword evidence="1 7" id="KW-0245">EGF-like domain</keyword>
<proteinExistence type="predicted"/>
<dbReference type="SMART" id="SM00181">
    <property type="entry name" value="EGF"/>
    <property type="match status" value="6"/>
</dbReference>
<organism evidence="9">
    <name type="scientific">Magallana gigas</name>
    <name type="common">Pacific oyster</name>
    <name type="synonym">Crassostrea gigas</name>
    <dbReference type="NCBI Taxonomy" id="29159"/>
    <lineage>
        <taxon>Eukaryota</taxon>
        <taxon>Metazoa</taxon>
        <taxon>Spiralia</taxon>
        <taxon>Lophotrochozoa</taxon>
        <taxon>Mollusca</taxon>
        <taxon>Bivalvia</taxon>
        <taxon>Autobranchia</taxon>
        <taxon>Pteriomorphia</taxon>
        <taxon>Ostreida</taxon>
        <taxon>Ostreoidea</taxon>
        <taxon>Ostreidae</taxon>
        <taxon>Magallana</taxon>
    </lineage>
</organism>
<keyword evidence="2" id="KW-0732">Signal</keyword>
<dbReference type="SUPFAM" id="SSF57184">
    <property type="entry name" value="Growth factor receptor domain"/>
    <property type="match status" value="2"/>
</dbReference>
<dbReference type="FunFam" id="2.10.25.10:FF:000038">
    <property type="entry name" value="Fibrillin 2"/>
    <property type="match status" value="5"/>
</dbReference>